<keyword evidence="3" id="KW-1185">Reference proteome</keyword>
<evidence type="ECO:0000313" key="3">
    <source>
        <dbReference type="Proteomes" id="UP000015106"/>
    </source>
</evidence>
<evidence type="ECO:0000313" key="2">
    <source>
        <dbReference type="EnsemblPlants" id="TuG1812G0700000772.01.T01.cds272185"/>
    </source>
</evidence>
<dbReference type="Gramene" id="TuG1812G0700000772.01.T01">
    <property type="protein sequence ID" value="TuG1812G0700000772.01.T01.cds272185"/>
    <property type="gene ID" value="TuG1812G0700000772.01"/>
</dbReference>
<keyword evidence="1" id="KW-1133">Transmembrane helix</keyword>
<proteinExistence type="predicted"/>
<reference evidence="2" key="3">
    <citation type="submission" date="2022-06" db="UniProtKB">
        <authorList>
            <consortium name="EnsemblPlants"/>
        </authorList>
    </citation>
    <scope>IDENTIFICATION</scope>
</reference>
<protein>
    <submittedName>
        <fullName evidence="2">Uncharacterized protein</fullName>
    </submittedName>
</protein>
<name>A0A8R7V2Q7_TRIUA</name>
<dbReference type="Proteomes" id="UP000015106">
    <property type="component" value="Chromosome 7"/>
</dbReference>
<sequence length="97" mass="11138">MFLPLALVNPFSERAVVIRIEIVHCTCKFGRDVHCACTFTSKLKAKHRQLSWRMHGKSIALTHVNSPLLVLDLLHHQTVCIIILTMFFLLDKIMPTE</sequence>
<feature type="transmembrane region" description="Helical" evidence="1">
    <location>
        <begin position="73"/>
        <end position="90"/>
    </location>
</feature>
<reference evidence="3" key="1">
    <citation type="journal article" date="2013" name="Nature">
        <title>Draft genome of the wheat A-genome progenitor Triticum urartu.</title>
        <authorList>
            <person name="Ling H.Q."/>
            <person name="Zhao S."/>
            <person name="Liu D."/>
            <person name="Wang J."/>
            <person name="Sun H."/>
            <person name="Zhang C."/>
            <person name="Fan H."/>
            <person name="Li D."/>
            <person name="Dong L."/>
            <person name="Tao Y."/>
            <person name="Gao C."/>
            <person name="Wu H."/>
            <person name="Li Y."/>
            <person name="Cui Y."/>
            <person name="Guo X."/>
            <person name="Zheng S."/>
            <person name="Wang B."/>
            <person name="Yu K."/>
            <person name="Liang Q."/>
            <person name="Yang W."/>
            <person name="Lou X."/>
            <person name="Chen J."/>
            <person name="Feng M."/>
            <person name="Jian J."/>
            <person name="Zhang X."/>
            <person name="Luo G."/>
            <person name="Jiang Y."/>
            <person name="Liu J."/>
            <person name="Wang Z."/>
            <person name="Sha Y."/>
            <person name="Zhang B."/>
            <person name="Wu H."/>
            <person name="Tang D."/>
            <person name="Shen Q."/>
            <person name="Xue P."/>
            <person name="Zou S."/>
            <person name="Wang X."/>
            <person name="Liu X."/>
            <person name="Wang F."/>
            <person name="Yang Y."/>
            <person name="An X."/>
            <person name="Dong Z."/>
            <person name="Zhang K."/>
            <person name="Zhang X."/>
            <person name="Luo M.C."/>
            <person name="Dvorak J."/>
            <person name="Tong Y."/>
            <person name="Wang J."/>
            <person name="Yang H."/>
            <person name="Li Z."/>
            <person name="Wang D."/>
            <person name="Zhang A."/>
            <person name="Wang J."/>
        </authorList>
    </citation>
    <scope>NUCLEOTIDE SEQUENCE</scope>
    <source>
        <strain evidence="3">cv. G1812</strain>
    </source>
</reference>
<keyword evidence="1" id="KW-0812">Transmembrane</keyword>
<reference evidence="2" key="2">
    <citation type="submission" date="2018-03" db="EMBL/GenBank/DDBJ databases">
        <title>The Triticum urartu genome reveals the dynamic nature of wheat genome evolution.</title>
        <authorList>
            <person name="Ling H."/>
            <person name="Ma B."/>
            <person name="Shi X."/>
            <person name="Liu H."/>
            <person name="Dong L."/>
            <person name="Sun H."/>
            <person name="Cao Y."/>
            <person name="Gao Q."/>
            <person name="Zheng S."/>
            <person name="Li Y."/>
            <person name="Yu Y."/>
            <person name="Du H."/>
            <person name="Qi M."/>
            <person name="Li Y."/>
            <person name="Yu H."/>
            <person name="Cui Y."/>
            <person name="Wang N."/>
            <person name="Chen C."/>
            <person name="Wu H."/>
            <person name="Zhao Y."/>
            <person name="Zhang J."/>
            <person name="Li Y."/>
            <person name="Zhou W."/>
            <person name="Zhang B."/>
            <person name="Hu W."/>
            <person name="Eijk M."/>
            <person name="Tang J."/>
            <person name="Witsenboer H."/>
            <person name="Zhao S."/>
            <person name="Li Z."/>
            <person name="Zhang A."/>
            <person name="Wang D."/>
            <person name="Liang C."/>
        </authorList>
    </citation>
    <scope>NUCLEOTIDE SEQUENCE [LARGE SCALE GENOMIC DNA]</scope>
    <source>
        <strain evidence="2">cv. G1812</strain>
    </source>
</reference>
<evidence type="ECO:0000256" key="1">
    <source>
        <dbReference type="SAM" id="Phobius"/>
    </source>
</evidence>
<keyword evidence="1" id="KW-0472">Membrane</keyword>
<organism evidence="2 3">
    <name type="scientific">Triticum urartu</name>
    <name type="common">Red wild einkorn</name>
    <name type="synonym">Crithodium urartu</name>
    <dbReference type="NCBI Taxonomy" id="4572"/>
    <lineage>
        <taxon>Eukaryota</taxon>
        <taxon>Viridiplantae</taxon>
        <taxon>Streptophyta</taxon>
        <taxon>Embryophyta</taxon>
        <taxon>Tracheophyta</taxon>
        <taxon>Spermatophyta</taxon>
        <taxon>Magnoliopsida</taxon>
        <taxon>Liliopsida</taxon>
        <taxon>Poales</taxon>
        <taxon>Poaceae</taxon>
        <taxon>BOP clade</taxon>
        <taxon>Pooideae</taxon>
        <taxon>Triticodae</taxon>
        <taxon>Triticeae</taxon>
        <taxon>Triticinae</taxon>
        <taxon>Triticum</taxon>
    </lineage>
</organism>
<accession>A0A8R7V2Q7</accession>
<dbReference type="AlphaFoldDB" id="A0A8R7V2Q7"/>
<dbReference type="EnsemblPlants" id="TuG1812G0700000772.01.T01">
    <property type="protein sequence ID" value="TuG1812G0700000772.01.T01.cds272185"/>
    <property type="gene ID" value="TuG1812G0700000772.01"/>
</dbReference>